<name>A0A4Y9S697_9BURK</name>
<feature type="active site" description="Proton donor/acceptor" evidence="3">
    <location>
        <position position="141"/>
    </location>
</feature>
<dbReference type="Gene3D" id="3.20.20.150">
    <property type="entry name" value="Divalent-metal-dependent TIM barrel enzymes"/>
    <property type="match status" value="1"/>
</dbReference>
<keyword evidence="6" id="KW-1185">Reference proteome</keyword>
<evidence type="ECO:0000256" key="2">
    <source>
        <dbReference type="PIRNR" id="PIRNR006241"/>
    </source>
</evidence>
<dbReference type="InterPro" id="IPR013022">
    <property type="entry name" value="Xyl_isomerase-like_TIM-brl"/>
</dbReference>
<feature type="active site" description="Proton donor/acceptor" evidence="3">
    <location>
        <position position="238"/>
    </location>
</feature>
<reference evidence="5 6" key="1">
    <citation type="submission" date="2019-03" db="EMBL/GenBank/DDBJ databases">
        <title>Draft Genome Sequence of Massilia arenosa sp. nov., a Novel Massilia Species Isolated from a Sandy-loam Maize Soil.</title>
        <authorList>
            <person name="Raths R."/>
            <person name="Peta V."/>
            <person name="Bucking H."/>
        </authorList>
    </citation>
    <scope>NUCLEOTIDE SEQUENCE [LARGE SCALE GENOMIC DNA]</scope>
    <source>
        <strain evidence="5 6">MC02</strain>
    </source>
</reference>
<protein>
    <submittedName>
        <fullName evidence="5">Hydroxypyruvate isomerase</fullName>
    </submittedName>
</protein>
<dbReference type="PIRSF" id="PIRSF006241">
    <property type="entry name" value="HyI"/>
    <property type="match status" value="1"/>
</dbReference>
<dbReference type="SUPFAM" id="SSF51658">
    <property type="entry name" value="Xylose isomerase-like"/>
    <property type="match status" value="1"/>
</dbReference>
<dbReference type="PANTHER" id="PTHR43489">
    <property type="entry name" value="ISOMERASE"/>
    <property type="match status" value="1"/>
</dbReference>
<evidence type="ECO:0000313" key="5">
    <source>
        <dbReference type="EMBL" id="TFW16020.1"/>
    </source>
</evidence>
<dbReference type="GO" id="GO:0046487">
    <property type="term" value="P:glyoxylate metabolic process"/>
    <property type="evidence" value="ECO:0007669"/>
    <property type="project" value="TreeGrafter"/>
</dbReference>
<dbReference type="InterPro" id="IPR050417">
    <property type="entry name" value="Sugar_Epim/Isomerase"/>
</dbReference>
<dbReference type="InterPro" id="IPR026040">
    <property type="entry name" value="HyI-like"/>
</dbReference>
<proteinExistence type="inferred from homology"/>
<sequence length="258" mass="28905">MPRFAANLSLMFTEVPFLARFALARRYGFEAVEFMFPYGEEAGEIRRAARDGQVQVVLHNCPPGDWPRERGLACLPGRDGDFDASIALALHYARTLEVPRLHCLAGVLADADRAEARAIYVQRLRKAARTLQPHGIELLIEPINTFDIPGYFLNSPQLAAGVITEVNEPNLGLQCDLYHWQRIQGELAATVTKFLPLIRHVQIADNPGRHEPGTGEINYRYLLPLLDQLGYQGWIGCEYIPQADTASGLVWRSGHFDL</sequence>
<evidence type="ECO:0000259" key="4">
    <source>
        <dbReference type="Pfam" id="PF01261"/>
    </source>
</evidence>
<dbReference type="NCBIfam" id="NF043033">
    <property type="entry name" value="OxoTetrIsom"/>
    <property type="match status" value="1"/>
</dbReference>
<keyword evidence="5" id="KW-0670">Pyruvate</keyword>
<dbReference type="Proteomes" id="UP000298438">
    <property type="component" value="Unassembled WGS sequence"/>
</dbReference>
<accession>A0A4Y9S697</accession>
<evidence type="ECO:0000256" key="3">
    <source>
        <dbReference type="PIRSR" id="PIRSR006241-50"/>
    </source>
</evidence>
<dbReference type="GO" id="GO:0008903">
    <property type="term" value="F:hydroxypyruvate isomerase activity"/>
    <property type="evidence" value="ECO:0007669"/>
    <property type="project" value="TreeGrafter"/>
</dbReference>
<evidence type="ECO:0000256" key="1">
    <source>
        <dbReference type="ARBA" id="ARBA00023235"/>
    </source>
</evidence>
<dbReference type="FunFam" id="3.20.20.150:FF:000007">
    <property type="entry name" value="Hydroxypyruvate isomerase"/>
    <property type="match status" value="1"/>
</dbReference>
<dbReference type="PANTHER" id="PTHR43489:SF6">
    <property type="entry name" value="HYDROXYPYRUVATE ISOMERASE-RELATED"/>
    <property type="match status" value="1"/>
</dbReference>
<keyword evidence="1 2" id="KW-0413">Isomerase</keyword>
<dbReference type="InterPro" id="IPR036237">
    <property type="entry name" value="Xyl_isomerase-like_sf"/>
</dbReference>
<dbReference type="OrthoDB" id="9786584at2"/>
<evidence type="ECO:0000313" key="6">
    <source>
        <dbReference type="Proteomes" id="UP000298438"/>
    </source>
</evidence>
<dbReference type="EMBL" id="SPVF01000221">
    <property type="protein sequence ID" value="TFW16020.1"/>
    <property type="molecule type" value="Genomic_DNA"/>
</dbReference>
<feature type="domain" description="Xylose isomerase-like TIM barrel" evidence="4">
    <location>
        <begin position="21"/>
        <end position="245"/>
    </location>
</feature>
<organism evidence="5 6">
    <name type="scientific">Zemynaea arenosa</name>
    <dbReference type="NCBI Taxonomy" id="2561931"/>
    <lineage>
        <taxon>Bacteria</taxon>
        <taxon>Pseudomonadati</taxon>
        <taxon>Pseudomonadota</taxon>
        <taxon>Betaproteobacteria</taxon>
        <taxon>Burkholderiales</taxon>
        <taxon>Oxalobacteraceae</taxon>
        <taxon>Telluria group</taxon>
        <taxon>Zemynaea</taxon>
    </lineage>
</organism>
<comment type="similarity">
    <text evidence="2">Belongs to the hyi family.</text>
</comment>
<dbReference type="AlphaFoldDB" id="A0A4Y9S697"/>
<dbReference type="RefSeq" id="WP_135208460.1">
    <property type="nucleotide sequence ID" value="NZ_SPVF01000221.1"/>
</dbReference>
<gene>
    <name evidence="5" type="ORF">E4L96_17285</name>
</gene>
<dbReference type="Pfam" id="PF01261">
    <property type="entry name" value="AP_endonuc_2"/>
    <property type="match status" value="1"/>
</dbReference>
<comment type="caution">
    <text evidence="5">The sequence shown here is derived from an EMBL/GenBank/DDBJ whole genome shotgun (WGS) entry which is preliminary data.</text>
</comment>
<dbReference type="InterPro" id="IPR053398">
    <property type="entry name" value="HPT_OtnI_isomerases"/>
</dbReference>